<dbReference type="InterPro" id="IPR003846">
    <property type="entry name" value="SelO"/>
</dbReference>
<comment type="catalytic activity">
    <reaction evidence="8">
        <text>L-tyrosyl-[protein] + ATP = O-(5'-adenylyl)-L-tyrosyl-[protein] + diphosphate</text>
        <dbReference type="Rhea" id="RHEA:54288"/>
        <dbReference type="Rhea" id="RHEA-COMP:10136"/>
        <dbReference type="Rhea" id="RHEA-COMP:13846"/>
        <dbReference type="ChEBI" id="CHEBI:30616"/>
        <dbReference type="ChEBI" id="CHEBI:33019"/>
        <dbReference type="ChEBI" id="CHEBI:46858"/>
        <dbReference type="ChEBI" id="CHEBI:83624"/>
        <dbReference type="EC" id="2.7.7.108"/>
    </reaction>
</comment>
<comment type="catalytic activity">
    <reaction evidence="8">
        <text>L-threonyl-[protein] + ATP = 3-O-(5'-adenylyl)-L-threonyl-[protein] + diphosphate</text>
        <dbReference type="Rhea" id="RHEA:54292"/>
        <dbReference type="Rhea" id="RHEA-COMP:11060"/>
        <dbReference type="Rhea" id="RHEA-COMP:13847"/>
        <dbReference type="ChEBI" id="CHEBI:30013"/>
        <dbReference type="ChEBI" id="CHEBI:30616"/>
        <dbReference type="ChEBI" id="CHEBI:33019"/>
        <dbReference type="ChEBI" id="CHEBI:138113"/>
        <dbReference type="EC" id="2.7.7.108"/>
    </reaction>
</comment>
<dbReference type="GO" id="GO:0070733">
    <property type="term" value="F:AMPylase activity"/>
    <property type="evidence" value="ECO:0007669"/>
    <property type="project" value="UniProtKB-EC"/>
</dbReference>
<name>A0A8J7KB45_9NEIS</name>
<feature type="binding site" evidence="8">
    <location>
        <position position="94"/>
    </location>
    <ligand>
        <name>ATP</name>
        <dbReference type="ChEBI" id="CHEBI:30616"/>
    </ligand>
</feature>
<evidence type="ECO:0000256" key="5">
    <source>
        <dbReference type="ARBA" id="ARBA00022741"/>
    </source>
</evidence>
<evidence type="ECO:0000313" key="9">
    <source>
        <dbReference type="EMBL" id="MBE9609829.1"/>
    </source>
</evidence>
<keyword evidence="5 8" id="KW-0547">Nucleotide-binding</keyword>
<feature type="binding site" evidence="8">
    <location>
        <position position="128"/>
    </location>
    <ligand>
        <name>ATP</name>
        <dbReference type="ChEBI" id="CHEBI:30616"/>
    </ligand>
</feature>
<feature type="binding site" evidence="8">
    <location>
        <position position="115"/>
    </location>
    <ligand>
        <name>ATP</name>
        <dbReference type="ChEBI" id="CHEBI:30616"/>
    </ligand>
</feature>
<evidence type="ECO:0000256" key="7">
    <source>
        <dbReference type="ARBA" id="ARBA00022842"/>
    </source>
</evidence>
<evidence type="ECO:0000256" key="1">
    <source>
        <dbReference type="ARBA" id="ARBA00009747"/>
    </source>
</evidence>
<feature type="binding site" evidence="8">
    <location>
        <position position="265"/>
    </location>
    <ligand>
        <name>ATP</name>
        <dbReference type="ChEBI" id="CHEBI:30616"/>
    </ligand>
</feature>
<feature type="binding site" evidence="8">
    <location>
        <position position="95"/>
    </location>
    <ligand>
        <name>ATP</name>
        <dbReference type="ChEBI" id="CHEBI:30616"/>
    </ligand>
</feature>
<feature type="binding site" evidence="8">
    <location>
        <position position="92"/>
    </location>
    <ligand>
        <name>ATP</name>
        <dbReference type="ChEBI" id="CHEBI:30616"/>
    </ligand>
</feature>
<dbReference type="GO" id="GO:0005524">
    <property type="term" value="F:ATP binding"/>
    <property type="evidence" value="ECO:0007669"/>
    <property type="project" value="UniProtKB-UniRule"/>
</dbReference>
<evidence type="ECO:0000256" key="8">
    <source>
        <dbReference type="HAMAP-Rule" id="MF_00692"/>
    </source>
</evidence>
<proteinExistence type="inferred from homology"/>
<comment type="catalytic activity">
    <reaction evidence="8">
        <text>L-seryl-[protein] + UTP = O-(5'-uridylyl)-L-seryl-[protein] + diphosphate</text>
        <dbReference type="Rhea" id="RHEA:64604"/>
        <dbReference type="Rhea" id="RHEA-COMP:9863"/>
        <dbReference type="Rhea" id="RHEA-COMP:16635"/>
        <dbReference type="ChEBI" id="CHEBI:29999"/>
        <dbReference type="ChEBI" id="CHEBI:33019"/>
        <dbReference type="ChEBI" id="CHEBI:46398"/>
        <dbReference type="ChEBI" id="CHEBI:156051"/>
    </reaction>
</comment>
<comment type="catalytic activity">
    <reaction evidence="8">
        <text>L-histidyl-[protein] + UTP = N(tele)-(5'-uridylyl)-L-histidyl-[protein] + diphosphate</text>
        <dbReference type="Rhea" id="RHEA:83891"/>
        <dbReference type="Rhea" id="RHEA-COMP:9745"/>
        <dbReference type="Rhea" id="RHEA-COMP:20239"/>
        <dbReference type="ChEBI" id="CHEBI:29979"/>
        <dbReference type="ChEBI" id="CHEBI:33019"/>
        <dbReference type="ChEBI" id="CHEBI:46398"/>
        <dbReference type="ChEBI" id="CHEBI:233474"/>
    </reaction>
</comment>
<dbReference type="AlphaFoldDB" id="A0A8J7KB45"/>
<dbReference type="EMBL" id="JADFUA010000005">
    <property type="protein sequence ID" value="MBE9609829.1"/>
    <property type="molecule type" value="Genomic_DNA"/>
</dbReference>
<evidence type="ECO:0000256" key="6">
    <source>
        <dbReference type="ARBA" id="ARBA00022840"/>
    </source>
</evidence>
<feature type="binding site" evidence="8">
    <location>
        <position position="179"/>
    </location>
    <ligand>
        <name>ATP</name>
        <dbReference type="ChEBI" id="CHEBI:30616"/>
    </ligand>
</feature>
<comment type="cofactor">
    <cofactor evidence="8">
        <name>Mg(2+)</name>
        <dbReference type="ChEBI" id="CHEBI:18420"/>
    </cofactor>
    <cofactor evidence="8">
        <name>Mn(2+)</name>
        <dbReference type="ChEBI" id="CHEBI:29035"/>
    </cofactor>
</comment>
<gene>
    <name evidence="8" type="primary">ydiU</name>
    <name evidence="8" type="synonym">selO</name>
    <name evidence="9" type="ORF">INR99_10760</name>
</gene>
<evidence type="ECO:0000313" key="10">
    <source>
        <dbReference type="Proteomes" id="UP000604481"/>
    </source>
</evidence>
<dbReference type="EC" id="2.7.7.108" evidence="8"/>
<dbReference type="PANTHER" id="PTHR32057">
    <property type="entry name" value="PROTEIN ADENYLYLTRANSFERASE SELO, MITOCHONDRIAL"/>
    <property type="match status" value="1"/>
</dbReference>
<dbReference type="GO" id="GO:0030145">
    <property type="term" value="F:manganese ion binding"/>
    <property type="evidence" value="ECO:0007669"/>
    <property type="project" value="UniProtKB-UniRule"/>
</dbReference>
<keyword evidence="3 8" id="KW-0548">Nucleotidyltransferase</keyword>
<feature type="binding site" evidence="8">
    <location>
        <position position="127"/>
    </location>
    <ligand>
        <name>ATP</name>
        <dbReference type="ChEBI" id="CHEBI:30616"/>
    </ligand>
</feature>
<feature type="binding site" evidence="8">
    <location>
        <position position="256"/>
    </location>
    <ligand>
        <name>Mg(2+)</name>
        <dbReference type="ChEBI" id="CHEBI:18420"/>
    </ligand>
</feature>
<comment type="catalytic activity">
    <reaction evidence="8">
        <text>L-seryl-[protein] + ATP = 3-O-(5'-adenylyl)-L-seryl-[protein] + diphosphate</text>
        <dbReference type="Rhea" id="RHEA:58120"/>
        <dbReference type="Rhea" id="RHEA-COMP:9863"/>
        <dbReference type="Rhea" id="RHEA-COMP:15073"/>
        <dbReference type="ChEBI" id="CHEBI:29999"/>
        <dbReference type="ChEBI" id="CHEBI:30616"/>
        <dbReference type="ChEBI" id="CHEBI:33019"/>
        <dbReference type="ChEBI" id="CHEBI:142516"/>
        <dbReference type="EC" id="2.7.7.108"/>
    </reaction>
</comment>
<comment type="similarity">
    <text evidence="1 8">Belongs to the SELO family.</text>
</comment>
<dbReference type="EC" id="2.7.7.-" evidence="8"/>
<keyword evidence="10" id="KW-1185">Reference proteome</keyword>
<sequence length="491" mass="55241">MPHLFHQLPHTPRLSTLGAPFCQPVAATPVKAPRLAAWNRGLAAELGLVPDQDRLLPDLAEWLSGNRQLPAHPTLATVYSGHQFGVNVPQLGDGRALLIAETTAADGSAVEIQLKGAGPTPYSRRADGRAVLRSSIREYLCSEAMHGLGIPTTRALALVHAPDNPVWREQRETAAIVTRVAPSFLRFGHFEYFYYRGEHDALRALADWTIREHFPACRDAPPPYRALFDAVIQRTAELIAAWQAVGFCHGVMNTDNMSLLGLTLDYGPFGFLDGFNAGHICNHSDETGRYAYNRQPQIALWNLYCLGQAFMPLLDKDAILAALDTFQPSFEAAFARQLQRKFGWQDWQEQDWETFSSLLELMQAGQTDWTLFWRTLSHAADQDSPPAKLRDMFVDRTAFDNWFMQFSRRSRNGTWAACEQKLTMLSTNPAYVLRNHLAEQAIRLAEDQLDYREIQRLADCLANPFTERSENSVYFQSPPDWAKTLSVSCSS</sequence>
<organism evidence="9 10">
    <name type="scientific">Chitinilyticum piscinae</name>
    <dbReference type="NCBI Taxonomy" id="2866724"/>
    <lineage>
        <taxon>Bacteria</taxon>
        <taxon>Pseudomonadati</taxon>
        <taxon>Pseudomonadota</taxon>
        <taxon>Betaproteobacteria</taxon>
        <taxon>Neisseriales</taxon>
        <taxon>Chitinibacteraceae</taxon>
        <taxon>Chitinilyticum</taxon>
    </lineage>
</organism>
<dbReference type="GO" id="GO:0000287">
    <property type="term" value="F:magnesium ion binding"/>
    <property type="evidence" value="ECO:0007669"/>
    <property type="project" value="UniProtKB-UniRule"/>
</dbReference>
<keyword evidence="6 8" id="KW-0067">ATP-binding</keyword>
<comment type="catalytic activity">
    <reaction evidence="8">
        <text>L-tyrosyl-[protein] + UTP = O-(5'-uridylyl)-L-tyrosyl-[protein] + diphosphate</text>
        <dbReference type="Rhea" id="RHEA:83887"/>
        <dbReference type="Rhea" id="RHEA-COMP:10136"/>
        <dbReference type="Rhea" id="RHEA-COMP:20238"/>
        <dbReference type="ChEBI" id="CHEBI:33019"/>
        <dbReference type="ChEBI" id="CHEBI:46398"/>
        <dbReference type="ChEBI" id="CHEBI:46858"/>
        <dbReference type="ChEBI" id="CHEBI:90602"/>
    </reaction>
</comment>
<keyword evidence="4 8" id="KW-0479">Metal-binding</keyword>
<dbReference type="Proteomes" id="UP000604481">
    <property type="component" value="Unassembled WGS sequence"/>
</dbReference>
<evidence type="ECO:0000256" key="4">
    <source>
        <dbReference type="ARBA" id="ARBA00022723"/>
    </source>
</evidence>
<dbReference type="RefSeq" id="WP_194116350.1">
    <property type="nucleotide sequence ID" value="NZ_JADFUA010000005.1"/>
</dbReference>
<keyword evidence="8" id="KW-0464">Manganese</keyword>
<keyword evidence="2 8" id="KW-0808">Transferase</keyword>
<reference evidence="9 10" key="1">
    <citation type="submission" date="2020-10" db="EMBL/GenBank/DDBJ databases">
        <title>The genome sequence of Chitinilyticum litopenaei 4Y14.</title>
        <authorList>
            <person name="Liu Y."/>
        </authorList>
    </citation>
    <scope>NUCLEOTIDE SEQUENCE [LARGE SCALE GENOMIC DNA]</scope>
    <source>
        <strain evidence="9 10">4Y14</strain>
    </source>
</reference>
<evidence type="ECO:0000256" key="2">
    <source>
        <dbReference type="ARBA" id="ARBA00022679"/>
    </source>
</evidence>
<comment type="function">
    <text evidence="8">Nucleotidyltransferase involved in the post-translational modification of proteins. It can catalyze the addition of adenosine monophosphate (AMP) or uridine monophosphate (UMP) to a protein, resulting in modifications known as AMPylation and UMPylation.</text>
</comment>
<keyword evidence="7 8" id="KW-0460">Magnesium</keyword>
<dbReference type="NCBIfam" id="NF000658">
    <property type="entry name" value="PRK00029.1"/>
    <property type="match status" value="1"/>
</dbReference>
<dbReference type="PANTHER" id="PTHR32057:SF14">
    <property type="entry name" value="PROTEIN ADENYLYLTRANSFERASE SELO, MITOCHONDRIAL"/>
    <property type="match status" value="1"/>
</dbReference>
<comment type="caution">
    <text evidence="9">The sequence shown here is derived from an EMBL/GenBank/DDBJ whole genome shotgun (WGS) entry which is preliminary data.</text>
</comment>
<feature type="binding site" evidence="8">
    <location>
        <position position="265"/>
    </location>
    <ligand>
        <name>Mg(2+)</name>
        <dbReference type="ChEBI" id="CHEBI:18420"/>
    </ligand>
</feature>
<evidence type="ECO:0000256" key="3">
    <source>
        <dbReference type="ARBA" id="ARBA00022695"/>
    </source>
</evidence>
<protein>
    <recommendedName>
        <fullName evidence="8">Protein nucleotidyltransferase YdiU</fullName>
        <ecNumber evidence="8">2.7.7.-</ecNumber>
    </recommendedName>
    <alternativeName>
        <fullName evidence="8">Protein adenylyltransferase YdiU</fullName>
        <ecNumber evidence="8">2.7.7.108</ecNumber>
    </alternativeName>
    <alternativeName>
        <fullName evidence="8">Protein uridylyltransferase YdiU</fullName>
        <ecNumber evidence="8">2.7.7.-</ecNumber>
    </alternativeName>
</protein>
<dbReference type="HAMAP" id="MF_00692">
    <property type="entry name" value="SelO"/>
    <property type="match status" value="1"/>
</dbReference>
<dbReference type="Pfam" id="PF02696">
    <property type="entry name" value="SelO"/>
    <property type="match status" value="1"/>
</dbReference>
<feature type="binding site" evidence="8">
    <location>
        <position position="186"/>
    </location>
    <ligand>
        <name>ATP</name>
        <dbReference type="ChEBI" id="CHEBI:30616"/>
    </ligand>
</feature>
<accession>A0A8J7KB45</accession>
<feature type="active site" description="Proton acceptor" evidence="8">
    <location>
        <position position="255"/>
    </location>
</feature>